<keyword evidence="1" id="KW-0472">Membrane</keyword>
<accession>A0A4U5JMI8</accession>
<sequence length="88" mass="9805">MTAFRFHRDSVRWAFAPRKPRHPLLRIAFGLVGLALLAVLLVFGLFVGAAMLAAGLLIKLWRQRGKPVAADKNVVEGEYRVVGKPLLR</sequence>
<dbReference type="RefSeq" id="WP_137267215.1">
    <property type="nucleotide sequence ID" value="NZ_SZUA01000002.1"/>
</dbReference>
<feature type="transmembrane region" description="Helical" evidence="1">
    <location>
        <begin position="27"/>
        <end position="58"/>
    </location>
</feature>
<name>A0A4U5JMI8_9GAMM</name>
<organism evidence="2 3">
    <name type="scientific">Luteimonas gilva</name>
    <dbReference type="NCBI Taxonomy" id="2572684"/>
    <lineage>
        <taxon>Bacteria</taxon>
        <taxon>Pseudomonadati</taxon>
        <taxon>Pseudomonadota</taxon>
        <taxon>Gammaproteobacteria</taxon>
        <taxon>Lysobacterales</taxon>
        <taxon>Lysobacteraceae</taxon>
        <taxon>Luteimonas</taxon>
    </lineage>
</organism>
<comment type="caution">
    <text evidence="2">The sequence shown here is derived from an EMBL/GenBank/DDBJ whole genome shotgun (WGS) entry which is preliminary data.</text>
</comment>
<proteinExistence type="predicted"/>
<keyword evidence="1" id="KW-1133">Transmembrane helix</keyword>
<reference evidence="2 3" key="1">
    <citation type="submission" date="2019-04" db="EMBL/GenBank/DDBJ databases">
        <title>Reference strain of H23.</title>
        <authorList>
            <person name="Luo X."/>
        </authorList>
    </citation>
    <scope>NUCLEOTIDE SEQUENCE [LARGE SCALE GENOMIC DNA]</scope>
    <source>
        <strain evidence="2 3">H23</strain>
    </source>
</reference>
<evidence type="ECO:0000256" key="1">
    <source>
        <dbReference type="SAM" id="Phobius"/>
    </source>
</evidence>
<keyword evidence="3" id="KW-1185">Reference proteome</keyword>
<gene>
    <name evidence="2" type="ORF">FCE95_11845</name>
</gene>
<dbReference type="EMBL" id="SZUA01000002">
    <property type="protein sequence ID" value="TKR30784.1"/>
    <property type="molecule type" value="Genomic_DNA"/>
</dbReference>
<dbReference type="AlphaFoldDB" id="A0A4U5JMI8"/>
<dbReference type="Proteomes" id="UP000308707">
    <property type="component" value="Unassembled WGS sequence"/>
</dbReference>
<evidence type="ECO:0000313" key="3">
    <source>
        <dbReference type="Proteomes" id="UP000308707"/>
    </source>
</evidence>
<dbReference type="OrthoDB" id="5976163at2"/>
<evidence type="ECO:0000313" key="2">
    <source>
        <dbReference type="EMBL" id="TKR30784.1"/>
    </source>
</evidence>
<protein>
    <submittedName>
        <fullName evidence="2">Uncharacterized protein</fullName>
    </submittedName>
</protein>
<keyword evidence="1" id="KW-0812">Transmembrane</keyword>